<evidence type="ECO:0000256" key="6">
    <source>
        <dbReference type="SAM" id="Phobius"/>
    </source>
</evidence>
<proteinExistence type="predicted"/>
<name>A0ABX0Y0V1_9ACTN</name>
<dbReference type="RefSeq" id="WP_167925990.1">
    <property type="nucleotide sequence ID" value="NZ_JAATVY010000009.1"/>
</dbReference>
<comment type="caution">
    <text evidence="7">The sequence shown here is derived from an EMBL/GenBank/DDBJ whole genome shotgun (WGS) entry which is preliminary data.</text>
</comment>
<evidence type="ECO:0000256" key="3">
    <source>
        <dbReference type="ARBA" id="ARBA00022989"/>
    </source>
</evidence>
<comment type="subcellular location">
    <subcellularLocation>
        <location evidence="1">Membrane</location>
        <topology evidence="1">Multi-pass membrane protein</topology>
    </subcellularLocation>
</comment>
<sequence>MTEAPRPSGDGTDATPGPDPNAVPPPPPSAAPGGGYSQTPPPPPPGAGHGWPPGAYPPGPGTGAPPPGYASSDDKTWALIAHFGGAVGAFIGGGVLGFVGPLIAYLAKGQQSPTVRAHAIAALNFQILWSIIALVGAVLSCIGIGVIILAAAAIIEIIFGVIAGVKANEGQLYRYPMSANFIK</sequence>
<keyword evidence="3 6" id="KW-1133">Transmembrane helix</keyword>
<feature type="compositionally biased region" description="Pro residues" evidence="5">
    <location>
        <begin position="17"/>
        <end position="30"/>
    </location>
</feature>
<evidence type="ECO:0000256" key="4">
    <source>
        <dbReference type="ARBA" id="ARBA00023136"/>
    </source>
</evidence>
<feature type="transmembrane region" description="Helical" evidence="6">
    <location>
        <begin position="79"/>
        <end position="107"/>
    </location>
</feature>
<evidence type="ECO:0000256" key="5">
    <source>
        <dbReference type="SAM" id="MobiDB-lite"/>
    </source>
</evidence>
<dbReference type="Proteomes" id="UP000722989">
    <property type="component" value="Unassembled WGS sequence"/>
</dbReference>
<dbReference type="EMBL" id="JAATVY010000009">
    <property type="protein sequence ID" value="NJC71097.1"/>
    <property type="molecule type" value="Genomic_DNA"/>
</dbReference>
<gene>
    <name evidence="7" type="ORF">HC031_15450</name>
</gene>
<evidence type="ECO:0000256" key="2">
    <source>
        <dbReference type="ARBA" id="ARBA00022692"/>
    </source>
</evidence>
<feature type="transmembrane region" description="Helical" evidence="6">
    <location>
        <begin position="144"/>
        <end position="165"/>
    </location>
</feature>
<protein>
    <submittedName>
        <fullName evidence="7">DUF4870 domain-containing protein</fullName>
    </submittedName>
</protein>
<dbReference type="Pfam" id="PF09685">
    <property type="entry name" value="MamF_MmsF"/>
    <property type="match status" value="1"/>
</dbReference>
<feature type="region of interest" description="Disordered" evidence="5">
    <location>
        <begin position="1"/>
        <end position="69"/>
    </location>
</feature>
<accession>A0ABX0Y0V1</accession>
<keyword evidence="2 6" id="KW-0812">Transmembrane</keyword>
<evidence type="ECO:0000256" key="1">
    <source>
        <dbReference type="ARBA" id="ARBA00004141"/>
    </source>
</evidence>
<organism evidence="7 8">
    <name type="scientific">Planosporangium thailandense</name>
    <dbReference type="NCBI Taxonomy" id="765197"/>
    <lineage>
        <taxon>Bacteria</taxon>
        <taxon>Bacillati</taxon>
        <taxon>Actinomycetota</taxon>
        <taxon>Actinomycetes</taxon>
        <taxon>Micromonosporales</taxon>
        <taxon>Micromonosporaceae</taxon>
        <taxon>Planosporangium</taxon>
    </lineage>
</organism>
<feature type="compositionally biased region" description="Pro residues" evidence="5">
    <location>
        <begin position="54"/>
        <end position="68"/>
    </location>
</feature>
<evidence type="ECO:0000313" key="8">
    <source>
        <dbReference type="Proteomes" id="UP000722989"/>
    </source>
</evidence>
<keyword evidence="4 6" id="KW-0472">Membrane</keyword>
<feature type="transmembrane region" description="Helical" evidence="6">
    <location>
        <begin position="119"/>
        <end position="138"/>
    </location>
</feature>
<reference evidence="7 8" key="1">
    <citation type="submission" date="2020-03" db="EMBL/GenBank/DDBJ databases">
        <title>WGS of the type strain of Planosporangium spp.</title>
        <authorList>
            <person name="Thawai C."/>
        </authorList>
    </citation>
    <scope>NUCLEOTIDE SEQUENCE [LARGE SCALE GENOMIC DNA]</scope>
    <source>
        <strain evidence="7 8">TBRC 5610</strain>
    </source>
</reference>
<keyword evidence="8" id="KW-1185">Reference proteome</keyword>
<dbReference type="InterPro" id="IPR019109">
    <property type="entry name" value="MamF_MmsF"/>
</dbReference>
<evidence type="ECO:0000313" key="7">
    <source>
        <dbReference type="EMBL" id="NJC71097.1"/>
    </source>
</evidence>